<evidence type="ECO:0000259" key="3">
    <source>
        <dbReference type="Pfam" id="PF00294"/>
    </source>
</evidence>
<reference evidence="4" key="1">
    <citation type="submission" date="2015-09" db="EMBL/GenBank/DDBJ databases">
        <authorList>
            <consortium name="Pathogen Informatics"/>
        </authorList>
    </citation>
    <scope>NUCLEOTIDE SEQUENCE</scope>
    <source>
        <strain evidence="4">2789STDY5834896</strain>
    </source>
</reference>
<feature type="domain" description="Carbohydrate kinase PfkB" evidence="3">
    <location>
        <begin position="29"/>
        <end position="283"/>
    </location>
</feature>
<evidence type="ECO:0000256" key="1">
    <source>
        <dbReference type="ARBA" id="ARBA00022679"/>
    </source>
</evidence>
<dbReference type="Gene3D" id="3.40.1190.20">
    <property type="match status" value="1"/>
</dbReference>
<dbReference type="PANTHER" id="PTHR47098:SF2">
    <property type="entry name" value="PROTEIN MAK32"/>
    <property type="match status" value="1"/>
</dbReference>
<dbReference type="InterPro" id="IPR011611">
    <property type="entry name" value="PfkB_dom"/>
</dbReference>
<dbReference type="SUPFAM" id="SSF53613">
    <property type="entry name" value="Ribokinase-like"/>
    <property type="match status" value="1"/>
</dbReference>
<sequence>MAGQIDIVVAGNITIDDMVLPDGRTQMAVTGGDVLYAALAARLWGGSVGMLSRIGSDFPEENLQRCAAQGLDITGMVRCVGPSIRNWIVYEYDGRRTFIDRVEGRMAALSPGWDDVPDQYRRAGAVFLAAMCIESQLELAQNFKAAGATVLLDPYEQDASDKRELVYRALAHTDIFLPSEEEVRRLTGQNAPDFEAAARHFADYGPHTVVIKLGDRGALIYQKRGDRTTYLPCVERVQVVDVTGAGDSFGGGFTAGWQQTGSAAEAALRGTVSSSIAIEAFGSVPLLQATGEQAAQRLAALRRQIQKTGA</sequence>
<dbReference type="InterPro" id="IPR002173">
    <property type="entry name" value="Carboh/pur_kinase_PfkB_CS"/>
</dbReference>
<proteinExistence type="predicted"/>
<organism evidence="4">
    <name type="scientific">uncultured Anaerotruncus sp</name>
    <dbReference type="NCBI Taxonomy" id="905011"/>
    <lineage>
        <taxon>Bacteria</taxon>
        <taxon>Bacillati</taxon>
        <taxon>Bacillota</taxon>
        <taxon>Clostridia</taxon>
        <taxon>Eubacteriales</taxon>
        <taxon>Oscillospiraceae</taxon>
        <taxon>Anaerotruncus</taxon>
        <taxon>environmental samples</taxon>
    </lineage>
</organism>
<dbReference type="InterPro" id="IPR029056">
    <property type="entry name" value="Ribokinase-like"/>
</dbReference>
<evidence type="ECO:0000256" key="2">
    <source>
        <dbReference type="ARBA" id="ARBA00022777"/>
    </source>
</evidence>
<dbReference type="PANTHER" id="PTHR47098">
    <property type="entry name" value="PROTEIN MAK32"/>
    <property type="match status" value="1"/>
</dbReference>
<dbReference type="Pfam" id="PF00294">
    <property type="entry name" value="PfkB"/>
    <property type="match status" value="1"/>
</dbReference>
<gene>
    <name evidence="4" type="primary">ydjH_10</name>
    <name evidence="4" type="ORF">SAMEA3545359_02726</name>
</gene>
<dbReference type="PROSITE" id="PS00584">
    <property type="entry name" value="PFKB_KINASES_2"/>
    <property type="match status" value="1"/>
</dbReference>
<dbReference type="GO" id="GO:0016301">
    <property type="term" value="F:kinase activity"/>
    <property type="evidence" value="ECO:0007669"/>
    <property type="project" value="UniProtKB-KW"/>
</dbReference>
<accession>A0A1C6K8J9</accession>
<dbReference type="EC" id="2.7.1.-" evidence="4"/>
<dbReference type="AlphaFoldDB" id="A0A1C6K8J9"/>
<evidence type="ECO:0000313" key="4">
    <source>
        <dbReference type="EMBL" id="SCJ90477.1"/>
    </source>
</evidence>
<name>A0A1C6K8J9_9FIRM</name>
<keyword evidence="2 4" id="KW-0418">Kinase</keyword>
<protein>
    <submittedName>
        <fullName evidence="4">Uncharacterized sugar kinase ydjH</fullName>
        <ecNumber evidence="4">2.7.1.-</ecNumber>
    </submittedName>
</protein>
<keyword evidence="1 4" id="KW-0808">Transferase</keyword>
<dbReference type="EMBL" id="FMHG01000004">
    <property type="protein sequence ID" value="SCJ90477.1"/>
    <property type="molecule type" value="Genomic_DNA"/>
</dbReference>